<evidence type="ECO:0000256" key="1">
    <source>
        <dbReference type="SAM" id="MobiDB-lite"/>
    </source>
</evidence>
<dbReference type="RefSeq" id="WP_071913969.1">
    <property type="nucleotide sequence ID" value="NZ_CP017637.1"/>
</dbReference>
<evidence type="ECO:0000313" key="3">
    <source>
        <dbReference type="Proteomes" id="UP000181962"/>
    </source>
</evidence>
<feature type="region of interest" description="Disordered" evidence="1">
    <location>
        <begin position="244"/>
        <end position="285"/>
    </location>
</feature>
<name>A0A1L3FFN0_BRAJP</name>
<dbReference type="EMBL" id="CP017637">
    <property type="protein sequence ID" value="APG12022.1"/>
    <property type="molecule type" value="Genomic_DNA"/>
</dbReference>
<sequence>MMEAIGSVCDEWDYKAGRCVSQAAVFHKQGTSSCHFTTKMAIDADGAPKGYFPGEYSPSNQHGSFDWLDNLNPADNHGIQGQGGAVGPVPGFVVSGTALMDKRYPESDTRRYVDASSVPYIVLTGANFPVPAGIALSKGCLVFVTDVRTGVYSGAIYADVGRAVGEASLALALMVGINPFSRKFYPKVGGGTSERRIFHLVFPADVVAPPWDVTAIQARASAAFAAWGGEAALRQLFPTMPPMTGPRPVVIKPPDHRLTDLEEEEAPRQFKGGDVPKSQLPAADD</sequence>
<dbReference type="AlphaFoldDB" id="A0A1L3FFN0"/>
<dbReference type="Proteomes" id="UP000181962">
    <property type="component" value="Chromosome"/>
</dbReference>
<organism evidence="2 3">
    <name type="scientific">Bradyrhizobium japonicum</name>
    <dbReference type="NCBI Taxonomy" id="375"/>
    <lineage>
        <taxon>Bacteria</taxon>
        <taxon>Pseudomonadati</taxon>
        <taxon>Pseudomonadota</taxon>
        <taxon>Alphaproteobacteria</taxon>
        <taxon>Hyphomicrobiales</taxon>
        <taxon>Nitrobacteraceae</taxon>
        <taxon>Bradyrhizobium</taxon>
    </lineage>
</organism>
<dbReference type="OrthoDB" id="8290570at2"/>
<proteinExistence type="predicted"/>
<evidence type="ECO:0000313" key="2">
    <source>
        <dbReference type="EMBL" id="APG12022.1"/>
    </source>
</evidence>
<accession>A0A1L3FFN0</accession>
<protein>
    <submittedName>
        <fullName evidence="2">Uncharacterized protein</fullName>
    </submittedName>
</protein>
<gene>
    <name evidence="2" type="ORF">BKD09_27165</name>
</gene>
<reference evidence="2 3" key="1">
    <citation type="submission" date="2016-11" db="EMBL/GenBank/DDBJ databases">
        <title>Complete Genome Sequence of Bradyrhizobium sp. strain J5, an isolated from soybean nodule in Hokkaido.</title>
        <authorList>
            <person name="Kanehara K."/>
        </authorList>
    </citation>
    <scope>NUCLEOTIDE SEQUENCE [LARGE SCALE GENOMIC DNA]</scope>
    <source>
        <strain evidence="2 3">J5</strain>
    </source>
</reference>